<name>A0ABQ9Y5I2_9EUKA</name>
<evidence type="ECO:0000313" key="2">
    <source>
        <dbReference type="Proteomes" id="UP001281761"/>
    </source>
</evidence>
<accession>A0ABQ9Y5I2</accession>
<keyword evidence="2" id="KW-1185">Reference proteome</keyword>
<evidence type="ECO:0000313" key="1">
    <source>
        <dbReference type="EMBL" id="KAK2958929.1"/>
    </source>
</evidence>
<comment type="caution">
    <text evidence="1">The sequence shown here is derived from an EMBL/GenBank/DDBJ whole genome shotgun (WGS) entry which is preliminary data.</text>
</comment>
<protein>
    <submittedName>
        <fullName evidence="1">Uncharacterized protein</fullName>
    </submittedName>
</protein>
<dbReference type="Proteomes" id="UP001281761">
    <property type="component" value="Unassembled WGS sequence"/>
</dbReference>
<sequence>MTPVKSAERFDSSTILHRAVEDMKGRDESAEFHVCSRDTTFSSKSEGDDAMIMRRNHTPLVWEHNQVAEVIASLLTSTHSNSM</sequence>
<gene>
    <name evidence="1" type="ORF">BLNAU_6178</name>
</gene>
<proteinExistence type="predicted"/>
<organism evidence="1 2">
    <name type="scientific">Blattamonas nauphoetae</name>
    <dbReference type="NCBI Taxonomy" id="2049346"/>
    <lineage>
        <taxon>Eukaryota</taxon>
        <taxon>Metamonada</taxon>
        <taxon>Preaxostyla</taxon>
        <taxon>Oxymonadida</taxon>
        <taxon>Blattamonas</taxon>
    </lineage>
</organism>
<dbReference type="EMBL" id="JARBJD010000034">
    <property type="protein sequence ID" value="KAK2958929.1"/>
    <property type="molecule type" value="Genomic_DNA"/>
</dbReference>
<reference evidence="1 2" key="1">
    <citation type="journal article" date="2022" name="bioRxiv">
        <title>Genomics of Preaxostyla Flagellates Illuminates Evolutionary Transitions and the Path Towards Mitochondrial Loss.</title>
        <authorList>
            <person name="Novak L.V.F."/>
            <person name="Treitli S.C."/>
            <person name="Pyrih J."/>
            <person name="Halakuc P."/>
            <person name="Pipaliya S.V."/>
            <person name="Vacek V."/>
            <person name="Brzon O."/>
            <person name="Soukal P."/>
            <person name="Eme L."/>
            <person name="Dacks J.B."/>
            <person name="Karnkowska A."/>
            <person name="Elias M."/>
            <person name="Hampl V."/>
        </authorList>
    </citation>
    <scope>NUCLEOTIDE SEQUENCE [LARGE SCALE GENOMIC DNA]</scope>
    <source>
        <strain evidence="1">NAU3</strain>
        <tissue evidence="1">Gut</tissue>
    </source>
</reference>